<reference evidence="1 2" key="1">
    <citation type="journal article" date="2016" name="Mol. Biol. Evol.">
        <title>Comparative Genomics of Early-Diverging Mushroom-Forming Fungi Provides Insights into the Origins of Lignocellulose Decay Capabilities.</title>
        <authorList>
            <person name="Nagy L.G."/>
            <person name="Riley R."/>
            <person name="Tritt A."/>
            <person name="Adam C."/>
            <person name="Daum C."/>
            <person name="Floudas D."/>
            <person name="Sun H."/>
            <person name="Yadav J.S."/>
            <person name="Pangilinan J."/>
            <person name="Larsson K.H."/>
            <person name="Matsuura K."/>
            <person name="Barry K."/>
            <person name="Labutti K."/>
            <person name="Kuo R."/>
            <person name="Ohm R.A."/>
            <person name="Bhattacharya S.S."/>
            <person name="Shirouzu T."/>
            <person name="Yoshinaga Y."/>
            <person name="Martin F.M."/>
            <person name="Grigoriev I.V."/>
            <person name="Hibbett D.S."/>
        </authorList>
    </citation>
    <scope>NUCLEOTIDE SEQUENCE [LARGE SCALE GENOMIC DNA]</scope>
    <source>
        <strain evidence="1 2">HHB12029</strain>
    </source>
</reference>
<dbReference type="Proteomes" id="UP000077266">
    <property type="component" value="Unassembled WGS sequence"/>
</dbReference>
<dbReference type="AlphaFoldDB" id="A0A165IHA9"/>
<gene>
    <name evidence="1" type="ORF">EXIGLDRAFT_44060</name>
</gene>
<dbReference type="EMBL" id="KV425990">
    <property type="protein sequence ID" value="KZV93398.1"/>
    <property type="molecule type" value="Genomic_DNA"/>
</dbReference>
<keyword evidence="2" id="KW-1185">Reference proteome</keyword>
<organism evidence="1 2">
    <name type="scientific">Exidia glandulosa HHB12029</name>
    <dbReference type="NCBI Taxonomy" id="1314781"/>
    <lineage>
        <taxon>Eukaryota</taxon>
        <taxon>Fungi</taxon>
        <taxon>Dikarya</taxon>
        <taxon>Basidiomycota</taxon>
        <taxon>Agaricomycotina</taxon>
        <taxon>Agaricomycetes</taxon>
        <taxon>Auriculariales</taxon>
        <taxon>Exidiaceae</taxon>
        <taxon>Exidia</taxon>
    </lineage>
</organism>
<protein>
    <submittedName>
        <fullName evidence="1">Uncharacterized protein</fullName>
    </submittedName>
</protein>
<evidence type="ECO:0000313" key="2">
    <source>
        <dbReference type="Proteomes" id="UP000077266"/>
    </source>
</evidence>
<dbReference type="InParanoid" id="A0A165IHA9"/>
<sequence>MVVRVYSTNSTSGTFSVRRGRSWYAAIIFRGTSLLWLCQCVANPMIEVCHSGVLCSSSVVGGAVDERPLNSRVYIPSCHFALTITCGRCLIRRHNP</sequence>
<evidence type="ECO:0000313" key="1">
    <source>
        <dbReference type="EMBL" id="KZV93398.1"/>
    </source>
</evidence>
<proteinExistence type="predicted"/>
<name>A0A165IHA9_EXIGL</name>
<accession>A0A165IHA9</accession>